<sequence length="339" mass="36002">MRTPPSCTPIPPTVPPAPTDPHQLPIIQQHDQAFALAQPLYRAQPHLLPGGGLKALPSGAPFSFLLRPRAPVSPPVPAIGTPADEGDNTSLNLLGRFTNLEHFPVENFNGAIPWSERVWVAAPPTLRLDRLTTLSNTIEGMSTLGLLDLSTVIPDLIGLRLQDRGATSVDGVVRRAPPGLRRLVLAHTGPGRDFSPDGPIDAGLPQNHAARRARPSQRLVLPKPPPALASLARQAPLPHFLPRLTRDRQPPSSATSSLGFSASRAFAGSPSPTSSPVSARPSQAKAAHHHRPMASLGPAPLVSGHLAEADLRTRLLARGHPPGGRRRAGPQGRRTVRPL</sequence>
<dbReference type="AlphaFoldDB" id="A0A5C5FQM0"/>
<accession>A0A5C5FQM0</accession>
<feature type="region of interest" description="Disordered" evidence="1">
    <location>
        <begin position="186"/>
        <end position="224"/>
    </location>
</feature>
<evidence type="ECO:0000313" key="2">
    <source>
        <dbReference type="EMBL" id="TNY18935.1"/>
    </source>
</evidence>
<organism evidence="2 3">
    <name type="scientific">Rhodotorula diobovata</name>
    <dbReference type="NCBI Taxonomy" id="5288"/>
    <lineage>
        <taxon>Eukaryota</taxon>
        <taxon>Fungi</taxon>
        <taxon>Dikarya</taxon>
        <taxon>Basidiomycota</taxon>
        <taxon>Pucciniomycotina</taxon>
        <taxon>Microbotryomycetes</taxon>
        <taxon>Sporidiobolales</taxon>
        <taxon>Sporidiobolaceae</taxon>
        <taxon>Rhodotorula</taxon>
    </lineage>
</organism>
<feature type="region of interest" description="Disordered" evidence="1">
    <location>
        <begin position="241"/>
        <end position="339"/>
    </location>
</feature>
<comment type="caution">
    <text evidence="2">The sequence shown here is derived from an EMBL/GenBank/DDBJ whole genome shotgun (WGS) entry which is preliminary data.</text>
</comment>
<gene>
    <name evidence="2" type="ORF">DMC30DRAFT_28412</name>
</gene>
<feature type="compositionally biased region" description="Basic residues" evidence="1">
    <location>
        <begin position="323"/>
        <end position="339"/>
    </location>
</feature>
<reference evidence="2 3" key="1">
    <citation type="submission" date="2019-03" db="EMBL/GenBank/DDBJ databases">
        <title>Rhodosporidium diobovatum UCD-FST 08-225 genome sequencing, assembly, and annotation.</title>
        <authorList>
            <person name="Fakankun I.U."/>
            <person name="Fristensky B."/>
            <person name="Levin D.B."/>
        </authorList>
    </citation>
    <scope>NUCLEOTIDE SEQUENCE [LARGE SCALE GENOMIC DNA]</scope>
    <source>
        <strain evidence="2 3">UCD-FST 08-225</strain>
    </source>
</reference>
<feature type="compositionally biased region" description="Polar residues" evidence="1">
    <location>
        <begin position="270"/>
        <end position="281"/>
    </location>
</feature>
<keyword evidence="3" id="KW-1185">Reference proteome</keyword>
<evidence type="ECO:0000256" key="1">
    <source>
        <dbReference type="SAM" id="MobiDB-lite"/>
    </source>
</evidence>
<name>A0A5C5FQM0_9BASI</name>
<proteinExistence type="predicted"/>
<evidence type="ECO:0000313" key="3">
    <source>
        <dbReference type="Proteomes" id="UP000311382"/>
    </source>
</evidence>
<dbReference type="Proteomes" id="UP000311382">
    <property type="component" value="Unassembled WGS sequence"/>
</dbReference>
<feature type="compositionally biased region" description="Low complexity" evidence="1">
    <location>
        <begin position="252"/>
        <end position="263"/>
    </location>
</feature>
<dbReference type="EMBL" id="SOZI01000115">
    <property type="protein sequence ID" value="TNY18935.1"/>
    <property type="molecule type" value="Genomic_DNA"/>
</dbReference>
<protein>
    <submittedName>
        <fullName evidence="2">Uncharacterized protein</fullName>
    </submittedName>
</protein>